<dbReference type="EMBL" id="JBHSWE010000002">
    <property type="protein sequence ID" value="MFC6674268.1"/>
    <property type="molecule type" value="Genomic_DNA"/>
</dbReference>
<dbReference type="Gene3D" id="3.40.720.10">
    <property type="entry name" value="Alkaline Phosphatase, subunit A"/>
    <property type="match status" value="1"/>
</dbReference>
<keyword evidence="2" id="KW-0378">Hydrolase</keyword>
<gene>
    <name evidence="5" type="ORF">ACFQDL_32250</name>
</gene>
<dbReference type="InterPro" id="IPR000917">
    <property type="entry name" value="Sulfatase_N"/>
</dbReference>
<dbReference type="PANTHER" id="PTHR45953:SF1">
    <property type="entry name" value="IDURONATE 2-SULFATASE"/>
    <property type="match status" value="1"/>
</dbReference>
<keyword evidence="6" id="KW-1185">Reference proteome</keyword>
<organism evidence="5 6">
    <name type="scientific">Marinobacterium aestuariivivens</name>
    <dbReference type="NCBI Taxonomy" id="1698799"/>
    <lineage>
        <taxon>Bacteria</taxon>
        <taxon>Pseudomonadati</taxon>
        <taxon>Pseudomonadota</taxon>
        <taxon>Gammaproteobacteria</taxon>
        <taxon>Oceanospirillales</taxon>
        <taxon>Oceanospirillaceae</taxon>
        <taxon>Marinobacterium</taxon>
    </lineage>
</organism>
<keyword evidence="1" id="KW-0479">Metal-binding</keyword>
<evidence type="ECO:0000313" key="5">
    <source>
        <dbReference type="EMBL" id="MFC6674268.1"/>
    </source>
</evidence>
<sequence length="207" mass="22970">MVKNILFIMIDQLRWDCLSCYGHPIVETPNIDRLAAKGVRFDNTYAQGASCGNSRASFYTGRHVRSHGATWNDWPFHLDEWTLADYLRPSGTNLVLLGKTHMKPDLEGMRRLGIDPASELGRYLSNAGFVAGEHDDGLHPEGPAGRYSKSDPAYNHYLRGAGFAGSNPGCSGPMPPRMKTAGSGRAFTWRMPIGRHGCRPNIRRRPT</sequence>
<dbReference type="Proteomes" id="UP001596422">
    <property type="component" value="Unassembled WGS sequence"/>
</dbReference>
<feature type="region of interest" description="Disordered" evidence="3">
    <location>
        <begin position="165"/>
        <end position="185"/>
    </location>
</feature>
<accession>A0ABW2A9W6</accession>
<reference evidence="6" key="1">
    <citation type="journal article" date="2019" name="Int. J. Syst. Evol. Microbiol.">
        <title>The Global Catalogue of Microorganisms (GCM) 10K type strain sequencing project: providing services to taxonomists for standard genome sequencing and annotation.</title>
        <authorList>
            <consortium name="The Broad Institute Genomics Platform"/>
            <consortium name="The Broad Institute Genome Sequencing Center for Infectious Disease"/>
            <person name="Wu L."/>
            <person name="Ma J."/>
        </authorList>
    </citation>
    <scope>NUCLEOTIDE SEQUENCE [LARGE SCALE GENOMIC DNA]</scope>
    <source>
        <strain evidence="6">NBRC 111756</strain>
    </source>
</reference>
<evidence type="ECO:0000256" key="3">
    <source>
        <dbReference type="SAM" id="MobiDB-lite"/>
    </source>
</evidence>
<evidence type="ECO:0000256" key="1">
    <source>
        <dbReference type="ARBA" id="ARBA00022723"/>
    </source>
</evidence>
<name>A0ABW2A9W6_9GAMM</name>
<dbReference type="RefSeq" id="WP_379914072.1">
    <property type="nucleotide sequence ID" value="NZ_JBHSWE010000002.1"/>
</dbReference>
<evidence type="ECO:0000313" key="6">
    <source>
        <dbReference type="Proteomes" id="UP001596422"/>
    </source>
</evidence>
<dbReference type="PANTHER" id="PTHR45953">
    <property type="entry name" value="IDURONATE 2-SULFATASE"/>
    <property type="match status" value="1"/>
</dbReference>
<dbReference type="Pfam" id="PF00884">
    <property type="entry name" value="Sulfatase"/>
    <property type="match status" value="1"/>
</dbReference>
<evidence type="ECO:0000256" key="2">
    <source>
        <dbReference type="ARBA" id="ARBA00022801"/>
    </source>
</evidence>
<dbReference type="InterPro" id="IPR017850">
    <property type="entry name" value="Alkaline_phosphatase_core_sf"/>
</dbReference>
<comment type="caution">
    <text evidence="5">The sequence shown here is derived from an EMBL/GenBank/DDBJ whole genome shotgun (WGS) entry which is preliminary data.</text>
</comment>
<protein>
    <submittedName>
        <fullName evidence="5">Sulfatase-like hydrolase/transferase</fullName>
    </submittedName>
</protein>
<feature type="domain" description="Sulfatase N-terminal" evidence="4">
    <location>
        <begin position="3"/>
        <end position="104"/>
    </location>
</feature>
<proteinExistence type="predicted"/>
<dbReference type="SUPFAM" id="SSF53649">
    <property type="entry name" value="Alkaline phosphatase-like"/>
    <property type="match status" value="1"/>
</dbReference>
<evidence type="ECO:0000259" key="4">
    <source>
        <dbReference type="Pfam" id="PF00884"/>
    </source>
</evidence>